<sequence length="75" mass="8500">MGKTCSTMELKVEFNGQSHFLCPLVTERNGQVKNILFVHFDLSYIGEGAFLGRMCSDRPKSFVLLIVVDMSTLWI</sequence>
<dbReference type="Proteomes" id="UP000237000">
    <property type="component" value="Unassembled WGS sequence"/>
</dbReference>
<name>A0A2P5FL78_TREOI</name>
<dbReference type="EMBL" id="JXTC01000024">
    <property type="protein sequence ID" value="PON98550.1"/>
    <property type="molecule type" value="Genomic_DNA"/>
</dbReference>
<comment type="caution">
    <text evidence="1">The sequence shown here is derived from an EMBL/GenBank/DDBJ whole genome shotgun (WGS) entry which is preliminary data.</text>
</comment>
<dbReference type="InParanoid" id="A0A2P5FL78"/>
<organism evidence="1 2">
    <name type="scientific">Trema orientale</name>
    <name type="common">Charcoal tree</name>
    <name type="synonym">Celtis orientalis</name>
    <dbReference type="NCBI Taxonomy" id="63057"/>
    <lineage>
        <taxon>Eukaryota</taxon>
        <taxon>Viridiplantae</taxon>
        <taxon>Streptophyta</taxon>
        <taxon>Embryophyta</taxon>
        <taxon>Tracheophyta</taxon>
        <taxon>Spermatophyta</taxon>
        <taxon>Magnoliopsida</taxon>
        <taxon>eudicotyledons</taxon>
        <taxon>Gunneridae</taxon>
        <taxon>Pentapetalae</taxon>
        <taxon>rosids</taxon>
        <taxon>fabids</taxon>
        <taxon>Rosales</taxon>
        <taxon>Cannabaceae</taxon>
        <taxon>Trema</taxon>
    </lineage>
</organism>
<protein>
    <submittedName>
        <fullName evidence="1">Uncharacterized protein</fullName>
    </submittedName>
</protein>
<gene>
    <name evidence="1" type="ORF">TorRG33x02_057840</name>
</gene>
<reference evidence="2" key="1">
    <citation type="submission" date="2016-06" db="EMBL/GenBank/DDBJ databases">
        <title>Parallel loss of symbiosis genes in relatives of nitrogen-fixing non-legume Parasponia.</title>
        <authorList>
            <person name="Van Velzen R."/>
            <person name="Holmer R."/>
            <person name="Bu F."/>
            <person name="Rutten L."/>
            <person name="Van Zeijl A."/>
            <person name="Liu W."/>
            <person name="Santuari L."/>
            <person name="Cao Q."/>
            <person name="Sharma T."/>
            <person name="Shen D."/>
            <person name="Roswanjaya Y."/>
            <person name="Wardhani T."/>
            <person name="Kalhor M.S."/>
            <person name="Jansen J."/>
            <person name="Van den Hoogen J."/>
            <person name="Gungor B."/>
            <person name="Hartog M."/>
            <person name="Hontelez J."/>
            <person name="Verver J."/>
            <person name="Yang W.-C."/>
            <person name="Schijlen E."/>
            <person name="Repin R."/>
            <person name="Schilthuizen M."/>
            <person name="Schranz E."/>
            <person name="Heidstra R."/>
            <person name="Miyata K."/>
            <person name="Fedorova E."/>
            <person name="Kohlen W."/>
            <person name="Bisseling T."/>
            <person name="Smit S."/>
            <person name="Geurts R."/>
        </authorList>
    </citation>
    <scope>NUCLEOTIDE SEQUENCE [LARGE SCALE GENOMIC DNA]</scope>
    <source>
        <strain evidence="2">cv. RG33-2</strain>
    </source>
</reference>
<proteinExistence type="predicted"/>
<keyword evidence="2" id="KW-1185">Reference proteome</keyword>
<evidence type="ECO:0000313" key="1">
    <source>
        <dbReference type="EMBL" id="PON98550.1"/>
    </source>
</evidence>
<accession>A0A2P5FL78</accession>
<evidence type="ECO:0000313" key="2">
    <source>
        <dbReference type="Proteomes" id="UP000237000"/>
    </source>
</evidence>
<dbReference type="AlphaFoldDB" id="A0A2P5FL78"/>